<proteinExistence type="inferred from homology"/>
<dbReference type="RefSeq" id="WP_101433927.1">
    <property type="nucleotide sequence ID" value="NZ_PJMY01000001.1"/>
</dbReference>
<comment type="caution">
    <text evidence="5">The sequence shown here is derived from an EMBL/GenBank/DDBJ whole genome shotgun (WGS) entry which is preliminary data.</text>
</comment>
<keyword evidence="3" id="KW-0963">Cytoplasm</keyword>
<gene>
    <name evidence="5" type="ORF">ATK30_0318</name>
</gene>
<protein>
    <submittedName>
        <fullName evidence="5">ESAT-6 protein secretion system EspG family protein</fullName>
    </submittedName>
</protein>
<dbReference type="InterPro" id="IPR025734">
    <property type="entry name" value="EspG"/>
</dbReference>
<evidence type="ECO:0000256" key="4">
    <source>
        <dbReference type="ARBA" id="ARBA00023186"/>
    </source>
</evidence>
<dbReference type="Pfam" id="PF14011">
    <property type="entry name" value="ESX-1_EspG"/>
    <property type="match status" value="1"/>
</dbReference>
<evidence type="ECO:0000256" key="3">
    <source>
        <dbReference type="ARBA" id="ARBA00022490"/>
    </source>
</evidence>
<comment type="subcellular location">
    <subcellularLocation>
        <location evidence="1">Cytoplasm</location>
    </subcellularLocation>
</comment>
<dbReference type="Proteomes" id="UP000233750">
    <property type="component" value="Unassembled WGS sequence"/>
</dbReference>
<name>A0A2N3X284_9PSEU</name>
<keyword evidence="6" id="KW-1185">Reference proteome</keyword>
<evidence type="ECO:0000313" key="6">
    <source>
        <dbReference type="Proteomes" id="UP000233750"/>
    </source>
</evidence>
<comment type="similarity">
    <text evidence="2">Belongs to the EspG family.</text>
</comment>
<accession>A0A2N3X284</accession>
<keyword evidence="4" id="KW-0143">Chaperone</keyword>
<evidence type="ECO:0000256" key="1">
    <source>
        <dbReference type="ARBA" id="ARBA00004496"/>
    </source>
</evidence>
<reference evidence="5 6" key="1">
    <citation type="submission" date="2017-12" db="EMBL/GenBank/DDBJ databases">
        <title>Sequencing the genomes of 1000 Actinobacteria strains.</title>
        <authorList>
            <person name="Klenk H.-P."/>
        </authorList>
    </citation>
    <scope>NUCLEOTIDE SEQUENCE [LARGE SCALE GENOMIC DNA]</scope>
    <source>
        <strain evidence="5 6">DSM 45165</strain>
    </source>
</reference>
<evidence type="ECO:0000313" key="5">
    <source>
        <dbReference type="EMBL" id="PKW00227.1"/>
    </source>
</evidence>
<dbReference type="EMBL" id="PJMY01000001">
    <property type="protein sequence ID" value="PKW00227.1"/>
    <property type="molecule type" value="Genomic_DNA"/>
</dbReference>
<organism evidence="5 6">
    <name type="scientific">Amycolatopsis echigonensis</name>
    <dbReference type="NCBI Taxonomy" id="2576905"/>
    <lineage>
        <taxon>Bacteria</taxon>
        <taxon>Bacillati</taxon>
        <taxon>Actinomycetota</taxon>
        <taxon>Actinomycetes</taxon>
        <taxon>Pseudonocardiales</taxon>
        <taxon>Pseudonocardiaceae</taxon>
        <taxon>Amycolatopsis</taxon>
    </lineage>
</organism>
<sequence>MLVLNREVVLPADCLPVAAEEVGASLPTALSGEPVWRDPDAARESRDAAVQALARQGVWSRGGLTSDFARTMTVLCRAARELSATVNATADRRYRLVVTADGSDAVLACFVPSSNRVLIRPARPDALAEELVGEPRVPPGTGPGLSVRESELKRVIGGAVPQREARRVVDVASLPRTGAGQFSAAARDRFGRHRASGGNLCTYYDTAAGRYLFSVSGAPGGEWYVNVAPARPETMVAQLRALLDDLR</sequence>
<dbReference type="AlphaFoldDB" id="A0A2N3X284"/>
<evidence type="ECO:0000256" key="2">
    <source>
        <dbReference type="ARBA" id="ARBA00006411"/>
    </source>
</evidence>
<dbReference type="OrthoDB" id="3625769at2"/>